<dbReference type="InterPro" id="IPR019544">
    <property type="entry name" value="Tetratricopeptide_SHNi-TPR_dom"/>
</dbReference>
<feature type="repeat" description="TPR" evidence="6">
    <location>
        <begin position="181"/>
        <end position="214"/>
    </location>
</feature>
<evidence type="ECO:0000256" key="3">
    <source>
        <dbReference type="ARBA" id="ARBA00022737"/>
    </source>
</evidence>
<organism evidence="9 10">
    <name type="scientific">Torulaspora delbrueckii</name>
    <name type="common">Yeast</name>
    <name type="synonym">Candida colliculosa</name>
    <dbReference type="NCBI Taxonomy" id="4950"/>
    <lineage>
        <taxon>Eukaryota</taxon>
        <taxon>Fungi</taxon>
        <taxon>Dikarya</taxon>
        <taxon>Ascomycota</taxon>
        <taxon>Saccharomycotina</taxon>
        <taxon>Saccharomycetes</taxon>
        <taxon>Saccharomycetales</taxon>
        <taxon>Saccharomycetaceae</taxon>
        <taxon>Torulaspora</taxon>
    </lineage>
</organism>
<dbReference type="SMART" id="SM00028">
    <property type="entry name" value="TPR"/>
    <property type="match status" value="2"/>
</dbReference>
<dbReference type="GO" id="GO:0006335">
    <property type="term" value="P:DNA replication-dependent chromatin assembly"/>
    <property type="evidence" value="ECO:0007669"/>
    <property type="project" value="TreeGrafter"/>
</dbReference>
<dbReference type="STRING" id="1076872.G8ZWH7"/>
<gene>
    <name evidence="9" type="primary">TDEL0F01600</name>
    <name evidence="9" type="ORF">TDEL_0F01600</name>
</gene>
<protein>
    <recommendedName>
        <fullName evidence="8">Tetratricopeptide SHNi-TPR domain-containing protein</fullName>
    </recommendedName>
</protein>
<evidence type="ECO:0000256" key="2">
    <source>
        <dbReference type="ARBA" id="ARBA00008402"/>
    </source>
</evidence>
<evidence type="ECO:0000256" key="4">
    <source>
        <dbReference type="ARBA" id="ARBA00022803"/>
    </source>
</evidence>
<keyword evidence="4 6" id="KW-0802">TPR repeat</keyword>
<dbReference type="eggNOG" id="KOG4563">
    <property type="taxonomic scope" value="Eukaryota"/>
</dbReference>
<reference evidence="9 10" key="1">
    <citation type="journal article" date="2011" name="Proc. Natl. Acad. Sci. U.S.A.">
        <title>Evolutionary erosion of yeast sex chromosomes by mating-type switching accidents.</title>
        <authorList>
            <person name="Gordon J.L."/>
            <person name="Armisen D."/>
            <person name="Proux-Wera E."/>
            <person name="Oheigeartaigh S.S."/>
            <person name="Byrne K.P."/>
            <person name="Wolfe K.H."/>
        </authorList>
    </citation>
    <scope>NUCLEOTIDE SEQUENCE [LARGE SCALE GENOMIC DNA]</scope>
    <source>
        <strain evidence="10">ATCC 10662 / CBS 1146 / NBRC 0425 / NCYC 2629 / NRRL Y-866</strain>
    </source>
</reference>
<dbReference type="GO" id="GO:0042393">
    <property type="term" value="F:histone binding"/>
    <property type="evidence" value="ECO:0007669"/>
    <property type="project" value="TreeGrafter"/>
</dbReference>
<name>G8ZWH7_TORDE</name>
<evidence type="ECO:0000313" key="9">
    <source>
        <dbReference type="EMBL" id="CCE92971.1"/>
    </source>
</evidence>
<dbReference type="InterPro" id="IPR019734">
    <property type="entry name" value="TPR_rpt"/>
</dbReference>
<evidence type="ECO:0000256" key="7">
    <source>
        <dbReference type="SAM" id="MobiDB-lite"/>
    </source>
</evidence>
<dbReference type="GeneID" id="11501352"/>
<proteinExistence type="inferred from homology"/>
<evidence type="ECO:0000256" key="5">
    <source>
        <dbReference type="ARBA" id="ARBA00023242"/>
    </source>
</evidence>
<feature type="domain" description="Tetratricopeptide SHNi-TPR" evidence="8">
    <location>
        <begin position="182"/>
        <end position="209"/>
    </location>
</feature>
<feature type="compositionally biased region" description="Acidic residues" evidence="7">
    <location>
        <begin position="64"/>
        <end position="87"/>
    </location>
</feature>
<dbReference type="RefSeq" id="XP_003682182.1">
    <property type="nucleotide sequence ID" value="XM_003682134.1"/>
</dbReference>
<keyword evidence="3" id="KW-0677">Repeat</keyword>
<dbReference type="HOGENOM" id="CLU_821792_0_0_1"/>
<dbReference type="EMBL" id="HE616747">
    <property type="protein sequence ID" value="CCE92971.1"/>
    <property type="molecule type" value="Genomic_DNA"/>
</dbReference>
<evidence type="ECO:0000313" key="10">
    <source>
        <dbReference type="Proteomes" id="UP000005627"/>
    </source>
</evidence>
<dbReference type="Gene3D" id="1.25.40.10">
    <property type="entry name" value="Tetratricopeptide repeat domain"/>
    <property type="match status" value="1"/>
</dbReference>
<feature type="region of interest" description="Disordered" evidence="7">
    <location>
        <begin position="59"/>
        <end position="110"/>
    </location>
</feature>
<dbReference type="InParanoid" id="G8ZWH7"/>
<comment type="similarity">
    <text evidence="2">Belongs to the NASP family.</text>
</comment>
<sequence>MSRKIKGLLVDGAKFTASGDLEKAVQCYATVLDLESQKPEPYVLLARCLYRIGLKNNDMFGGGGEEDQSSSEEEEEDDDADEEDETEQAPAVNSQLYQFDHEEEDMEGGKEELYQEDIEAGEDQPGEELEEAMSPEDGFGNYLEGDVFENAMELLYRARIMYMDSSKPSEQLPAKIQTRLVEIYELLGDIDQELEDFAQAVRDYEEAIRMCKQVLEKDSERVLEIYMKLAEALRWLDTENYENMTREQHKEYLLQILGMLKNRIKHQKSSDIEEDEGRLERITEDLQTLKAGKSAATPFNKELMMQAILKQALETTQQGKVNDLSKIVKKNKKKTLKR</sequence>
<evidence type="ECO:0000256" key="1">
    <source>
        <dbReference type="ARBA" id="ARBA00004123"/>
    </source>
</evidence>
<dbReference type="PANTHER" id="PTHR15081">
    <property type="entry name" value="NUCLEAR AUTOANTIGENIC SPERM PROTEIN NASP -RELATED"/>
    <property type="match status" value="1"/>
</dbReference>
<dbReference type="SUPFAM" id="SSF48452">
    <property type="entry name" value="TPR-like"/>
    <property type="match status" value="1"/>
</dbReference>
<dbReference type="GO" id="GO:0005654">
    <property type="term" value="C:nucleoplasm"/>
    <property type="evidence" value="ECO:0007669"/>
    <property type="project" value="TreeGrafter"/>
</dbReference>
<keyword evidence="10" id="KW-1185">Reference proteome</keyword>
<dbReference type="Proteomes" id="UP000005627">
    <property type="component" value="Chromosome 6"/>
</dbReference>
<dbReference type="OrthoDB" id="5587616at2759"/>
<dbReference type="AlphaFoldDB" id="G8ZWH7"/>
<dbReference type="InterPro" id="IPR011990">
    <property type="entry name" value="TPR-like_helical_dom_sf"/>
</dbReference>
<dbReference type="InterPro" id="IPR051730">
    <property type="entry name" value="NASP-like"/>
</dbReference>
<evidence type="ECO:0000256" key="6">
    <source>
        <dbReference type="PROSITE-ProRule" id="PRU00339"/>
    </source>
</evidence>
<accession>G8ZWH7</accession>
<comment type="subcellular location">
    <subcellularLocation>
        <location evidence="1">Nucleus</location>
    </subcellularLocation>
</comment>
<dbReference type="PROSITE" id="PS50005">
    <property type="entry name" value="TPR"/>
    <property type="match status" value="1"/>
</dbReference>
<keyword evidence="5" id="KW-0539">Nucleus</keyword>
<evidence type="ECO:0000259" key="8">
    <source>
        <dbReference type="Pfam" id="PF10516"/>
    </source>
</evidence>
<dbReference type="Pfam" id="PF10516">
    <property type="entry name" value="SHNi-TPR"/>
    <property type="match status" value="1"/>
</dbReference>
<dbReference type="FunCoup" id="G8ZWH7">
    <property type="interactions" value="191"/>
</dbReference>
<dbReference type="KEGG" id="tdl:TDEL_0F01600"/>
<dbReference type="GO" id="GO:0034080">
    <property type="term" value="P:CENP-A containing chromatin assembly"/>
    <property type="evidence" value="ECO:0007669"/>
    <property type="project" value="TreeGrafter"/>
</dbReference>
<dbReference type="PANTHER" id="PTHR15081:SF1">
    <property type="entry name" value="NUCLEAR AUTOANTIGENIC SPERM PROTEIN"/>
    <property type="match status" value="1"/>
</dbReference>